<dbReference type="AlphaFoldDB" id="A0A9D7S7I5"/>
<evidence type="ECO:0008006" key="4">
    <source>
        <dbReference type="Google" id="ProtNLM"/>
    </source>
</evidence>
<gene>
    <name evidence="2" type="ORF">IPO85_07585</name>
</gene>
<evidence type="ECO:0000313" key="2">
    <source>
        <dbReference type="EMBL" id="MBK9717360.1"/>
    </source>
</evidence>
<name>A0A9D7S7I5_9BACT</name>
<organism evidence="2 3">
    <name type="scientific">Candidatus Defluviibacterium haderslevense</name>
    <dbReference type="NCBI Taxonomy" id="2981993"/>
    <lineage>
        <taxon>Bacteria</taxon>
        <taxon>Pseudomonadati</taxon>
        <taxon>Bacteroidota</taxon>
        <taxon>Saprospiria</taxon>
        <taxon>Saprospirales</taxon>
        <taxon>Saprospiraceae</taxon>
        <taxon>Candidatus Defluviibacterium</taxon>
    </lineage>
</organism>
<feature type="transmembrane region" description="Helical" evidence="1">
    <location>
        <begin position="82"/>
        <end position="99"/>
    </location>
</feature>
<evidence type="ECO:0000313" key="3">
    <source>
        <dbReference type="Proteomes" id="UP000808349"/>
    </source>
</evidence>
<keyword evidence="1" id="KW-0812">Transmembrane</keyword>
<evidence type="ECO:0000256" key="1">
    <source>
        <dbReference type="SAM" id="Phobius"/>
    </source>
</evidence>
<reference evidence="2 3" key="1">
    <citation type="submission" date="2020-10" db="EMBL/GenBank/DDBJ databases">
        <title>Connecting structure to function with the recovery of over 1000 high-quality activated sludge metagenome-assembled genomes encoding full-length rRNA genes using long-read sequencing.</title>
        <authorList>
            <person name="Singleton C.M."/>
            <person name="Petriglieri F."/>
            <person name="Kristensen J.M."/>
            <person name="Kirkegaard R.H."/>
            <person name="Michaelsen T.Y."/>
            <person name="Andersen M.H."/>
            <person name="Karst S.M."/>
            <person name="Dueholm M.S."/>
            <person name="Nielsen P.H."/>
            <person name="Albertsen M."/>
        </authorList>
    </citation>
    <scope>NUCLEOTIDE SEQUENCE [LARGE SCALE GENOMIC DNA]</scope>
    <source>
        <strain evidence="2">Ribe_18-Q3-R11-54_BAT3C.373</strain>
    </source>
</reference>
<dbReference type="EMBL" id="JADKFW010000004">
    <property type="protein sequence ID" value="MBK9717360.1"/>
    <property type="molecule type" value="Genomic_DNA"/>
</dbReference>
<proteinExistence type="predicted"/>
<keyword evidence="1" id="KW-1133">Transmembrane helix</keyword>
<dbReference type="Proteomes" id="UP000808349">
    <property type="component" value="Unassembled WGS sequence"/>
</dbReference>
<feature type="transmembrane region" description="Helical" evidence="1">
    <location>
        <begin position="111"/>
        <end position="133"/>
    </location>
</feature>
<comment type="caution">
    <text evidence="2">The sequence shown here is derived from an EMBL/GenBank/DDBJ whole genome shotgun (WGS) entry which is preliminary data.</text>
</comment>
<accession>A0A9D7S7I5</accession>
<keyword evidence="1" id="KW-0472">Membrane</keyword>
<protein>
    <recommendedName>
        <fullName evidence="4">DUF1761 domain-containing protein</fullName>
    </recommendedName>
</protein>
<feature type="transmembrane region" description="Helical" evidence="1">
    <location>
        <begin position="7"/>
        <end position="28"/>
    </location>
</feature>
<sequence length="139" mass="14692">MTNNKTLIGGLVGGVAFFLLGWLIYGVLLADYYAANTNQCAAKPMTDMIMWAMIVSSLASGLLVATILSWSNTSEMMAGAKIGAIVGLLFAASIDFSFYSMSTMYASLTPIFVDILVSSVYYALAGGIIAWVMGMIKGA</sequence>
<feature type="transmembrane region" description="Helical" evidence="1">
    <location>
        <begin position="48"/>
        <end position="70"/>
    </location>
</feature>